<keyword evidence="2" id="KW-0732">Signal</keyword>
<comment type="caution">
    <text evidence="3">The sequence shown here is derived from an EMBL/GenBank/DDBJ whole genome shotgun (WGS) entry which is preliminary data.</text>
</comment>
<feature type="chain" id="PRO_5045170433" description="Secreted protein" evidence="2">
    <location>
        <begin position="18"/>
        <end position="172"/>
    </location>
</feature>
<dbReference type="RefSeq" id="WP_260192975.1">
    <property type="nucleotide sequence ID" value="NZ_JAFFZE010000015.1"/>
</dbReference>
<sequence length="172" mass="17754">MRRGLTVLAAVAALALAGCGSEEDGGGVASANGGGTTEDTGAAEPGLSRQEMGVKFAQCMRENGVPMDDPEPGKGVQLKLDGSVPRETVDAAMEACREYSPQQNGGGDPRMEERSRVFAQCMRDNGVEEFPDPEPGQGGIRIDRGVAQDPDFDAAQRTCQEVLAGPGAEGGA</sequence>
<feature type="region of interest" description="Disordered" evidence="1">
    <location>
        <begin position="21"/>
        <end position="49"/>
    </location>
</feature>
<organism evidence="3 4">
    <name type="scientific">Actinophytocola gossypii</name>
    <dbReference type="NCBI Taxonomy" id="2812003"/>
    <lineage>
        <taxon>Bacteria</taxon>
        <taxon>Bacillati</taxon>
        <taxon>Actinomycetota</taxon>
        <taxon>Actinomycetes</taxon>
        <taxon>Pseudonocardiales</taxon>
        <taxon>Pseudonocardiaceae</taxon>
    </lineage>
</organism>
<evidence type="ECO:0000256" key="2">
    <source>
        <dbReference type="SAM" id="SignalP"/>
    </source>
</evidence>
<evidence type="ECO:0000313" key="4">
    <source>
        <dbReference type="Proteomes" id="UP001156441"/>
    </source>
</evidence>
<proteinExistence type="predicted"/>
<feature type="compositionally biased region" description="Gly residues" evidence="1">
    <location>
        <begin position="26"/>
        <end position="36"/>
    </location>
</feature>
<keyword evidence="4" id="KW-1185">Reference proteome</keyword>
<evidence type="ECO:0008006" key="5">
    <source>
        <dbReference type="Google" id="ProtNLM"/>
    </source>
</evidence>
<name>A0ABT2JCH2_9PSEU</name>
<accession>A0ABT2JCH2</accession>
<evidence type="ECO:0000256" key="1">
    <source>
        <dbReference type="SAM" id="MobiDB-lite"/>
    </source>
</evidence>
<dbReference type="EMBL" id="JAFFZE010000015">
    <property type="protein sequence ID" value="MCT2585416.1"/>
    <property type="molecule type" value="Genomic_DNA"/>
</dbReference>
<dbReference type="Proteomes" id="UP001156441">
    <property type="component" value="Unassembled WGS sequence"/>
</dbReference>
<dbReference type="PROSITE" id="PS51257">
    <property type="entry name" value="PROKAR_LIPOPROTEIN"/>
    <property type="match status" value="1"/>
</dbReference>
<reference evidence="3 4" key="1">
    <citation type="submission" date="2021-02" db="EMBL/GenBank/DDBJ databases">
        <title>Actinophytocola xerophila sp. nov., isolated from soil of cotton cropping field.</title>
        <authorList>
            <person name="Huang R."/>
            <person name="Chen X."/>
            <person name="Ge X."/>
            <person name="Liu W."/>
        </authorList>
    </citation>
    <scope>NUCLEOTIDE SEQUENCE [LARGE SCALE GENOMIC DNA]</scope>
    <source>
        <strain evidence="3 4">S1-96</strain>
    </source>
</reference>
<protein>
    <recommendedName>
        <fullName evidence="5">Secreted protein</fullName>
    </recommendedName>
</protein>
<evidence type="ECO:0000313" key="3">
    <source>
        <dbReference type="EMBL" id="MCT2585416.1"/>
    </source>
</evidence>
<feature type="compositionally biased region" description="Low complexity" evidence="1">
    <location>
        <begin position="37"/>
        <end position="46"/>
    </location>
</feature>
<gene>
    <name evidence="3" type="ORF">JT362_20045</name>
</gene>
<feature type="signal peptide" evidence="2">
    <location>
        <begin position="1"/>
        <end position="17"/>
    </location>
</feature>